<dbReference type="FunFam" id="2.70.170.10:FF:000014">
    <property type="entry name" value="Glycine receptor subunit beta"/>
    <property type="match status" value="1"/>
</dbReference>
<keyword evidence="1 18" id="KW-0813">Transport</keyword>
<keyword evidence="4 18" id="KW-0732">Signal</keyword>
<dbReference type="AlphaFoldDB" id="A0AAD9N8T9"/>
<dbReference type="Pfam" id="PF02932">
    <property type="entry name" value="Neur_chan_memb"/>
    <property type="match status" value="1"/>
</dbReference>
<evidence type="ECO:0000256" key="7">
    <source>
        <dbReference type="ARBA" id="ARBA00023065"/>
    </source>
</evidence>
<dbReference type="SUPFAM" id="SSF90112">
    <property type="entry name" value="Neurotransmitter-gated ion-channel transmembrane pore"/>
    <property type="match status" value="1"/>
</dbReference>
<keyword evidence="13" id="KW-0868">Chloride</keyword>
<evidence type="ECO:0000256" key="9">
    <source>
        <dbReference type="ARBA" id="ARBA00023157"/>
    </source>
</evidence>
<evidence type="ECO:0000256" key="3">
    <source>
        <dbReference type="ARBA" id="ARBA00022692"/>
    </source>
</evidence>
<dbReference type="PANTHER" id="PTHR18945">
    <property type="entry name" value="NEUROTRANSMITTER GATED ION CHANNEL"/>
    <property type="match status" value="1"/>
</dbReference>
<feature type="domain" description="Neurotransmitter-gated ion-channel ligand-binding" evidence="19">
    <location>
        <begin position="31"/>
        <end position="235"/>
    </location>
</feature>
<keyword evidence="11" id="KW-0869">Chloride channel</keyword>
<evidence type="ECO:0000256" key="2">
    <source>
        <dbReference type="ARBA" id="ARBA00022475"/>
    </source>
</evidence>
<dbReference type="GO" id="GO:0004890">
    <property type="term" value="F:GABA-A receptor activity"/>
    <property type="evidence" value="ECO:0007669"/>
    <property type="project" value="InterPro"/>
</dbReference>
<dbReference type="InterPro" id="IPR006028">
    <property type="entry name" value="GABAA/Glycine_rcpt"/>
</dbReference>
<feature type="transmembrane region" description="Helical" evidence="18">
    <location>
        <begin position="382"/>
        <end position="402"/>
    </location>
</feature>
<feature type="signal peptide" evidence="18">
    <location>
        <begin position="1"/>
        <end position="25"/>
    </location>
</feature>
<keyword evidence="15" id="KW-1071">Ligand-gated ion channel</keyword>
<organism evidence="21 22">
    <name type="scientific">Paralvinella palmiformis</name>
    <dbReference type="NCBI Taxonomy" id="53620"/>
    <lineage>
        <taxon>Eukaryota</taxon>
        <taxon>Metazoa</taxon>
        <taxon>Spiralia</taxon>
        <taxon>Lophotrochozoa</taxon>
        <taxon>Annelida</taxon>
        <taxon>Polychaeta</taxon>
        <taxon>Sedentaria</taxon>
        <taxon>Canalipalpata</taxon>
        <taxon>Terebellida</taxon>
        <taxon>Terebelliformia</taxon>
        <taxon>Alvinellidae</taxon>
        <taxon>Paralvinella</taxon>
    </lineage>
</organism>
<keyword evidence="7 18" id="KW-0406">Ion transport</keyword>
<keyword evidence="14" id="KW-0628">Postsynaptic cell membrane</keyword>
<evidence type="ECO:0000256" key="5">
    <source>
        <dbReference type="ARBA" id="ARBA00022989"/>
    </source>
</evidence>
<dbReference type="InterPro" id="IPR002289">
    <property type="entry name" value="GABAAb_rcpt"/>
</dbReference>
<feature type="transmembrane region" description="Helical" evidence="18">
    <location>
        <begin position="239"/>
        <end position="260"/>
    </location>
</feature>
<proteinExistence type="inferred from homology"/>
<evidence type="ECO:0000256" key="17">
    <source>
        <dbReference type="ARBA" id="ARBA00034104"/>
    </source>
</evidence>
<dbReference type="PROSITE" id="PS00236">
    <property type="entry name" value="NEUROTR_ION_CHANNEL"/>
    <property type="match status" value="1"/>
</dbReference>
<evidence type="ECO:0000259" key="19">
    <source>
        <dbReference type="Pfam" id="PF02931"/>
    </source>
</evidence>
<comment type="similarity">
    <text evidence="18">Belongs to the ligand-gated ion channel (TC 1.A.9) family.</text>
</comment>
<evidence type="ECO:0000256" key="4">
    <source>
        <dbReference type="ARBA" id="ARBA00022729"/>
    </source>
</evidence>
<comment type="caution">
    <text evidence="21">The sequence shown here is derived from an EMBL/GenBank/DDBJ whole genome shotgun (WGS) entry which is preliminary data.</text>
</comment>
<reference evidence="21" key="1">
    <citation type="journal article" date="2023" name="Mol. Biol. Evol.">
        <title>Third-Generation Sequencing Reveals the Adaptive Role of the Epigenome in Three Deep-Sea Polychaetes.</title>
        <authorList>
            <person name="Perez M."/>
            <person name="Aroh O."/>
            <person name="Sun Y."/>
            <person name="Lan Y."/>
            <person name="Juniper S.K."/>
            <person name="Young C.R."/>
            <person name="Angers B."/>
            <person name="Qian P.Y."/>
        </authorList>
    </citation>
    <scope>NUCLEOTIDE SEQUENCE</scope>
    <source>
        <strain evidence="21">P08H-3</strain>
    </source>
</reference>
<dbReference type="Gene3D" id="1.20.58.390">
    <property type="entry name" value="Neurotransmitter-gated ion-channel transmembrane domain"/>
    <property type="match status" value="1"/>
</dbReference>
<evidence type="ECO:0000313" key="21">
    <source>
        <dbReference type="EMBL" id="KAK2159281.1"/>
    </source>
</evidence>
<evidence type="ECO:0000256" key="10">
    <source>
        <dbReference type="ARBA" id="ARBA00023170"/>
    </source>
</evidence>
<accession>A0AAD9N8T9</accession>
<dbReference type="GO" id="GO:0005230">
    <property type="term" value="F:extracellular ligand-gated monoatomic ion channel activity"/>
    <property type="evidence" value="ECO:0007669"/>
    <property type="project" value="InterPro"/>
</dbReference>
<keyword evidence="3 18" id="KW-0812">Transmembrane</keyword>
<dbReference type="Gene3D" id="2.70.170.10">
    <property type="entry name" value="Neurotransmitter-gated ion-channel ligand-binding domain"/>
    <property type="match status" value="1"/>
</dbReference>
<evidence type="ECO:0000256" key="13">
    <source>
        <dbReference type="ARBA" id="ARBA00023214"/>
    </source>
</evidence>
<evidence type="ECO:0000256" key="8">
    <source>
        <dbReference type="ARBA" id="ARBA00023136"/>
    </source>
</evidence>
<evidence type="ECO:0000256" key="1">
    <source>
        <dbReference type="ARBA" id="ARBA00022448"/>
    </source>
</evidence>
<evidence type="ECO:0000256" key="16">
    <source>
        <dbReference type="ARBA" id="ARBA00023303"/>
    </source>
</evidence>
<feature type="transmembrane region" description="Helical" evidence="18">
    <location>
        <begin position="301"/>
        <end position="320"/>
    </location>
</feature>
<keyword evidence="2" id="KW-1003">Cell membrane</keyword>
<dbReference type="GO" id="GO:0045211">
    <property type="term" value="C:postsynaptic membrane"/>
    <property type="evidence" value="ECO:0007669"/>
    <property type="project" value="UniProtKB-SubCell"/>
</dbReference>
<dbReference type="NCBIfam" id="TIGR00860">
    <property type="entry name" value="LIC"/>
    <property type="match status" value="1"/>
</dbReference>
<dbReference type="CDD" id="cd19049">
    <property type="entry name" value="LGIC_TM_anion"/>
    <property type="match status" value="1"/>
</dbReference>
<feature type="chain" id="PRO_5041773926" evidence="18">
    <location>
        <begin position="26"/>
        <end position="408"/>
    </location>
</feature>
<evidence type="ECO:0000256" key="11">
    <source>
        <dbReference type="ARBA" id="ARBA00023173"/>
    </source>
</evidence>
<evidence type="ECO:0000256" key="18">
    <source>
        <dbReference type="RuleBase" id="RU000687"/>
    </source>
</evidence>
<keyword evidence="9" id="KW-1015">Disulfide bond</keyword>
<dbReference type="Pfam" id="PF02931">
    <property type="entry name" value="Neur_chan_LBD"/>
    <property type="match status" value="1"/>
</dbReference>
<keyword evidence="5 18" id="KW-1133">Transmembrane helix</keyword>
<keyword evidence="8 18" id="KW-0472">Membrane</keyword>
<comment type="subcellular location">
    <subcellularLocation>
        <location evidence="17">Postsynaptic cell membrane</location>
        <topology evidence="17">Multi-pass membrane protein</topology>
    </subcellularLocation>
</comment>
<dbReference type="Proteomes" id="UP001208570">
    <property type="component" value="Unassembled WGS sequence"/>
</dbReference>
<feature type="domain" description="Neurotransmitter-gated ion-channel transmembrane" evidence="20">
    <location>
        <begin position="243"/>
        <end position="334"/>
    </location>
</feature>
<dbReference type="InterPro" id="IPR038050">
    <property type="entry name" value="Neuro_actylchol_rec"/>
</dbReference>
<gene>
    <name evidence="21" type="ORF">LSH36_155g04080</name>
</gene>
<evidence type="ECO:0000256" key="14">
    <source>
        <dbReference type="ARBA" id="ARBA00023257"/>
    </source>
</evidence>
<name>A0AAD9N8T9_9ANNE</name>
<dbReference type="GO" id="GO:0034707">
    <property type="term" value="C:chloride channel complex"/>
    <property type="evidence" value="ECO:0007669"/>
    <property type="project" value="UniProtKB-KW"/>
</dbReference>
<dbReference type="PRINTS" id="PR00253">
    <property type="entry name" value="GABAARECEPTR"/>
</dbReference>
<dbReference type="CDD" id="cd18987">
    <property type="entry name" value="LGIC_ECD_anion"/>
    <property type="match status" value="1"/>
</dbReference>
<dbReference type="EMBL" id="JAODUP010000155">
    <property type="protein sequence ID" value="KAK2159281.1"/>
    <property type="molecule type" value="Genomic_DNA"/>
</dbReference>
<dbReference type="SUPFAM" id="SSF63712">
    <property type="entry name" value="Nicotinic receptor ligand binding domain-like"/>
    <property type="match status" value="1"/>
</dbReference>
<evidence type="ECO:0000256" key="15">
    <source>
        <dbReference type="ARBA" id="ARBA00023286"/>
    </source>
</evidence>
<dbReference type="InterPro" id="IPR006029">
    <property type="entry name" value="Neurotrans-gated_channel_TM"/>
</dbReference>
<sequence length="408" mass="46860">MRLINTLAILLRVYITYLLSDIARAKNNASRQFLENLLQGVDARIRPPNADNGTVVVKVNLYVLSLSSISAINMEFTTDIYFREFWNDPRLIYADGPPHISLSSRFIDQIWTPDLYFPNEKSAKLHGVTMPNRLLRIFPDGNVVFSIRMTLVFSCPMEFEAFPMDTQTCAIKIESYAYETHELQLAWQDPPVEIDDELELPQFELMEINNVTCHKQYKTTGKFPCLKVTFSLYRRLGSFLLQVYIPSTLIIIVSCISFWINMDAVAARISLGVTTVLTMTTHLTGLTNSVPKVSYPKAIDIWMSMAMLFVFTALLEYAFVNAISRRRSKHDAYKKTDKLDESIEMTAAPGTQTCVDGVQNVPKEPAKRVTNYQKVAHRIDQLSRYIFPSIFLIFNIVYWPYYGAMRER</sequence>
<dbReference type="InterPro" id="IPR036719">
    <property type="entry name" value="Neuro-gated_channel_TM_sf"/>
</dbReference>
<keyword evidence="16 18" id="KW-0407">Ion channel</keyword>
<dbReference type="InterPro" id="IPR006201">
    <property type="entry name" value="Neur_channel"/>
</dbReference>
<keyword evidence="6" id="KW-0770">Synapse</keyword>
<evidence type="ECO:0000313" key="22">
    <source>
        <dbReference type="Proteomes" id="UP001208570"/>
    </source>
</evidence>
<evidence type="ECO:0000256" key="12">
    <source>
        <dbReference type="ARBA" id="ARBA00023180"/>
    </source>
</evidence>
<dbReference type="GO" id="GO:0005254">
    <property type="term" value="F:chloride channel activity"/>
    <property type="evidence" value="ECO:0007669"/>
    <property type="project" value="UniProtKB-KW"/>
</dbReference>
<dbReference type="InterPro" id="IPR006202">
    <property type="entry name" value="Neur_chan_lig-bd"/>
</dbReference>
<keyword evidence="12" id="KW-0325">Glycoprotein</keyword>
<dbReference type="PRINTS" id="PR01160">
    <property type="entry name" value="GABAARBETA"/>
</dbReference>
<dbReference type="InterPro" id="IPR018000">
    <property type="entry name" value="Neurotransmitter_ion_chnl_CS"/>
</dbReference>
<evidence type="ECO:0000256" key="6">
    <source>
        <dbReference type="ARBA" id="ARBA00023018"/>
    </source>
</evidence>
<comment type="caution">
    <text evidence="18">Lacks conserved residue(s) required for the propagation of feature annotation.</text>
</comment>
<protein>
    <submittedName>
        <fullName evidence="21">Uncharacterized protein</fullName>
    </submittedName>
</protein>
<dbReference type="InterPro" id="IPR036734">
    <property type="entry name" value="Neur_chan_lig-bd_sf"/>
</dbReference>
<keyword evidence="22" id="KW-1185">Reference proteome</keyword>
<keyword evidence="10" id="KW-0675">Receptor</keyword>
<dbReference type="PRINTS" id="PR00252">
    <property type="entry name" value="NRIONCHANNEL"/>
</dbReference>
<evidence type="ECO:0000259" key="20">
    <source>
        <dbReference type="Pfam" id="PF02932"/>
    </source>
</evidence>